<dbReference type="STRING" id="1801774.A3A05_02065"/>
<name>A0A1F6WVR2_9BACT</name>
<feature type="domain" description="4-fold beta flower" evidence="1">
    <location>
        <begin position="2"/>
        <end position="44"/>
    </location>
</feature>
<evidence type="ECO:0000259" key="1">
    <source>
        <dbReference type="Pfam" id="PF21784"/>
    </source>
</evidence>
<sequence length="97" mass="11133">MYIFRLSGEYIGFIKNNVFYSTNGSYLGWVEDGHVWDKNGQYRGKLTILKGNNYITKDSFLVDPSPRPSRAGESIEQEQPQLNIDPADSEFNFKDGF</sequence>
<reference evidence="2 3" key="1">
    <citation type="journal article" date="2016" name="Nat. Commun.">
        <title>Thousands of microbial genomes shed light on interconnected biogeochemical processes in an aquifer system.</title>
        <authorList>
            <person name="Anantharaman K."/>
            <person name="Brown C.T."/>
            <person name="Hug L.A."/>
            <person name="Sharon I."/>
            <person name="Castelle C.J."/>
            <person name="Probst A.J."/>
            <person name="Thomas B.C."/>
            <person name="Singh A."/>
            <person name="Wilkins M.J."/>
            <person name="Karaoz U."/>
            <person name="Brodie E.L."/>
            <person name="Williams K.H."/>
            <person name="Hubbard S.S."/>
            <person name="Banfield J.F."/>
        </authorList>
    </citation>
    <scope>NUCLEOTIDE SEQUENCE [LARGE SCALE GENOMIC DNA]</scope>
</reference>
<evidence type="ECO:0000313" key="2">
    <source>
        <dbReference type="EMBL" id="OGI85845.1"/>
    </source>
</evidence>
<dbReference type="Proteomes" id="UP000176187">
    <property type="component" value="Unassembled WGS sequence"/>
</dbReference>
<accession>A0A1F6WVR2</accession>
<dbReference type="InterPro" id="IPR048911">
    <property type="entry name" value="Bflower"/>
</dbReference>
<proteinExistence type="predicted"/>
<comment type="caution">
    <text evidence="2">The sequence shown here is derived from an EMBL/GenBank/DDBJ whole genome shotgun (WGS) entry which is preliminary data.</text>
</comment>
<dbReference type="Pfam" id="PF21784">
    <property type="entry name" value="Bflower"/>
    <property type="match status" value="1"/>
</dbReference>
<dbReference type="AlphaFoldDB" id="A0A1F6WVR2"/>
<gene>
    <name evidence="2" type="ORF">A3A05_02065</name>
</gene>
<protein>
    <recommendedName>
        <fullName evidence="1">4-fold beta flower domain-containing protein</fullName>
    </recommendedName>
</protein>
<organism evidence="2 3">
    <name type="scientific">Candidatus Nomurabacteria bacterium RIFCSPLOWO2_01_FULL_41_12</name>
    <dbReference type="NCBI Taxonomy" id="1801774"/>
    <lineage>
        <taxon>Bacteria</taxon>
        <taxon>Candidatus Nomuraibacteriota</taxon>
    </lineage>
</organism>
<evidence type="ECO:0000313" key="3">
    <source>
        <dbReference type="Proteomes" id="UP000176187"/>
    </source>
</evidence>
<dbReference type="EMBL" id="MFUY01000021">
    <property type="protein sequence ID" value="OGI85845.1"/>
    <property type="molecule type" value="Genomic_DNA"/>
</dbReference>